<dbReference type="EMBL" id="AWXZ01000040">
    <property type="protein sequence ID" value="ESR22746.1"/>
    <property type="molecule type" value="Genomic_DNA"/>
</dbReference>
<accession>V4R974</accession>
<dbReference type="STRING" id="631454.N177_3883"/>
<dbReference type="AlphaFoldDB" id="V4R974"/>
<evidence type="ECO:0000313" key="1">
    <source>
        <dbReference type="EMBL" id="ESR22746.1"/>
    </source>
</evidence>
<comment type="caution">
    <text evidence="1">The sequence shown here is derived from an EMBL/GenBank/DDBJ whole genome shotgun (WGS) entry which is preliminary data.</text>
</comment>
<dbReference type="eggNOG" id="COG3576">
    <property type="taxonomic scope" value="Bacteria"/>
</dbReference>
<gene>
    <name evidence="1" type="ORF">N177_3883</name>
</gene>
<organism evidence="1 2">
    <name type="scientific">Lutibaculum baratangense AMV1</name>
    <dbReference type="NCBI Taxonomy" id="631454"/>
    <lineage>
        <taxon>Bacteria</taxon>
        <taxon>Pseudomonadati</taxon>
        <taxon>Pseudomonadota</taxon>
        <taxon>Alphaproteobacteria</taxon>
        <taxon>Hyphomicrobiales</taxon>
        <taxon>Tepidamorphaceae</taxon>
        <taxon>Lutibaculum</taxon>
    </lineage>
</organism>
<dbReference type="RefSeq" id="WP_023433992.1">
    <property type="nucleotide sequence ID" value="NZ_AWXZ01000040.1"/>
</dbReference>
<sequence length="42" mass="4912">MIVVEIARIARIWAPSYTLLPERSEEERMNEAYDTYGVRPKG</sequence>
<protein>
    <submittedName>
        <fullName evidence="1">Uncharacterized protein</fullName>
    </submittedName>
</protein>
<keyword evidence="2" id="KW-1185">Reference proteome</keyword>
<reference evidence="1 2" key="1">
    <citation type="journal article" date="2014" name="Genome Announc.">
        <title>Draft Genome Sequence of Lutibaculum baratangense Strain AMV1T, Isolated from a Mud Volcano in Andamans, India.</title>
        <authorList>
            <person name="Singh A."/>
            <person name="Sreenivas A."/>
            <person name="Sathyanarayana Reddy G."/>
            <person name="Pinnaka A.K."/>
            <person name="Shivaji S."/>
        </authorList>
    </citation>
    <scope>NUCLEOTIDE SEQUENCE [LARGE SCALE GENOMIC DNA]</scope>
    <source>
        <strain evidence="1 2">AMV1</strain>
    </source>
</reference>
<proteinExistence type="predicted"/>
<evidence type="ECO:0000313" key="2">
    <source>
        <dbReference type="Proteomes" id="UP000017819"/>
    </source>
</evidence>
<dbReference type="Proteomes" id="UP000017819">
    <property type="component" value="Unassembled WGS sequence"/>
</dbReference>
<name>V4R974_9HYPH</name>